<keyword evidence="4 6" id="KW-0472">Membrane</keyword>
<name>A0A7J7KPY9_BUGNE</name>
<comment type="subcellular location">
    <subcellularLocation>
        <location evidence="1">Membrane</location>
    </subcellularLocation>
</comment>
<evidence type="ECO:0000256" key="4">
    <source>
        <dbReference type="ARBA" id="ARBA00023136"/>
    </source>
</evidence>
<dbReference type="GO" id="GO:0006646">
    <property type="term" value="P:phosphatidylethanolamine biosynthetic process"/>
    <property type="evidence" value="ECO:0007669"/>
    <property type="project" value="TreeGrafter"/>
</dbReference>
<dbReference type="FunFam" id="1.20.120.1760:FF:000016">
    <property type="entry name" value="ethanolaminephosphotransferase 1"/>
    <property type="match status" value="1"/>
</dbReference>
<protein>
    <submittedName>
        <fullName evidence="7">Uncharacterized protein</fullName>
    </submittedName>
</protein>
<feature type="transmembrane region" description="Helical" evidence="6">
    <location>
        <begin position="322"/>
        <end position="340"/>
    </location>
</feature>
<dbReference type="AlphaFoldDB" id="A0A7J7KPY9"/>
<feature type="transmembrane region" description="Helical" evidence="6">
    <location>
        <begin position="148"/>
        <end position="166"/>
    </location>
</feature>
<dbReference type="PROSITE" id="PS00379">
    <property type="entry name" value="CDP_ALCOHOL_P_TRANSF"/>
    <property type="match status" value="1"/>
</dbReference>
<evidence type="ECO:0000256" key="5">
    <source>
        <dbReference type="RuleBase" id="RU003750"/>
    </source>
</evidence>
<comment type="similarity">
    <text evidence="2 5">Belongs to the CDP-alcohol phosphatidyltransferase class-I family.</text>
</comment>
<keyword evidence="3 5" id="KW-0808">Transferase</keyword>
<evidence type="ECO:0000313" key="7">
    <source>
        <dbReference type="EMBL" id="KAF6040260.1"/>
    </source>
</evidence>
<feature type="transmembrane region" description="Helical" evidence="6">
    <location>
        <begin position="260"/>
        <end position="280"/>
    </location>
</feature>
<feature type="transmembrane region" description="Helical" evidence="6">
    <location>
        <begin position="46"/>
        <end position="69"/>
    </location>
</feature>
<dbReference type="PANTHER" id="PTHR10414">
    <property type="entry name" value="ETHANOLAMINEPHOSPHOTRANSFERASE"/>
    <property type="match status" value="1"/>
</dbReference>
<dbReference type="GO" id="GO:0004307">
    <property type="term" value="F:ethanolaminephosphotransferase activity"/>
    <property type="evidence" value="ECO:0007669"/>
    <property type="project" value="TreeGrafter"/>
</dbReference>
<dbReference type="InterPro" id="IPR048254">
    <property type="entry name" value="CDP_ALCOHOL_P_TRANSF_CS"/>
</dbReference>
<dbReference type="PANTHER" id="PTHR10414:SF71">
    <property type="entry name" value="FI05338P"/>
    <property type="match status" value="1"/>
</dbReference>
<comment type="caution">
    <text evidence="7">The sequence shown here is derived from an EMBL/GenBank/DDBJ whole genome shotgun (WGS) entry which is preliminary data.</text>
</comment>
<evidence type="ECO:0000256" key="2">
    <source>
        <dbReference type="ARBA" id="ARBA00010441"/>
    </source>
</evidence>
<keyword evidence="8" id="KW-1185">Reference proteome</keyword>
<dbReference type="InterPro" id="IPR000462">
    <property type="entry name" value="CDP-OH_P_trans"/>
</dbReference>
<dbReference type="OrthoDB" id="196717at2759"/>
<dbReference type="GO" id="GO:0005794">
    <property type="term" value="C:Golgi apparatus"/>
    <property type="evidence" value="ECO:0007669"/>
    <property type="project" value="TreeGrafter"/>
</dbReference>
<dbReference type="InterPro" id="IPR043130">
    <property type="entry name" value="CDP-OH_PTrfase_TM_dom"/>
</dbReference>
<dbReference type="Pfam" id="PF01066">
    <property type="entry name" value="CDP-OH_P_transf"/>
    <property type="match status" value="1"/>
</dbReference>
<keyword evidence="6" id="KW-1133">Transmembrane helix</keyword>
<dbReference type="GO" id="GO:0005789">
    <property type="term" value="C:endoplasmic reticulum membrane"/>
    <property type="evidence" value="ECO:0007669"/>
    <property type="project" value="TreeGrafter"/>
</dbReference>
<dbReference type="PIRSF" id="PIRSF015665">
    <property type="entry name" value="CHOPT"/>
    <property type="match status" value="1"/>
</dbReference>
<evidence type="ECO:0000256" key="3">
    <source>
        <dbReference type="ARBA" id="ARBA00022679"/>
    </source>
</evidence>
<dbReference type="EMBL" id="VXIV02000164">
    <property type="protein sequence ID" value="KAF6040260.1"/>
    <property type="molecule type" value="Genomic_DNA"/>
</dbReference>
<feature type="transmembrane region" description="Helical" evidence="6">
    <location>
        <begin position="292"/>
        <end position="310"/>
    </location>
</feature>
<proteinExistence type="inferred from homology"/>
<reference evidence="7" key="1">
    <citation type="submission" date="2020-06" db="EMBL/GenBank/DDBJ databases">
        <title>Draft genome of Bugula neritina, a colonial animal packing powerful symbionts and potential medicines.</title>
        <authorList>
            <person name="Rayko M."/>
        </authorList>
    </citation>
    <scope>NUCLEOTIDE SEQUENCE [LARGE SCALE GENOMIC DNA]</scope>
    <source>
        <strain evidence="7">Kwan_BN1</strain>
    </source>
</reference>
<feature type="transmembrane region" description="Helical" evidence="6">
    <location>
        <begin position="178"/>
        <end position="205"/>
    </location>
</feature>
<keyword evidence="6" id="KW-0812">Transmembrane</keyword>
<dbReference type="Gene3D" id="1.20.120.1760">
    <property type="match status" value="1"/>
</dbReference>
<sequence>MFKYLGPEILRGFDTYKYNSMDTSPFSNYVMHPFWNWFVKLVPMNIAANTLTFVGFMLLPLSFVILAYYDYDFTRNHSIPQWVWLMCAFNNFMSHTLDGIDGKQARRTKTSSVLGELFDHGLDAWSTTFFAIAIYDIFGQGYWGAPPLRFLLVLTAIQCTFVFTHWEKYNTGILYLPWAYDMALVGMTLAYALTYVFGVEFWQIYVRLPLPGFSHQMTLADALVIFLYISNYVVSVPICILNVIMSYVNKSGKMLSLSESVRPLVPAAVLFIFIYVWAAYSQTDVLVQSPRCYYTLSGVLFAQITTRMIVHQMSNTRADAFNLLLLPLILITPICCLWNLGNIEVYILYTYTVVATLAHIHYGQSVVDEIADYINIYVFSVKKRPPKDKSS</sequence>
<feature type="transmembrane region" description="Helical" evidence="6">
    <location>
        <begin position="225"/>
        <end position="248"/>
    </location>
</feature>
<evidence type="ECO:0000256" key="1">
    <source>
        <dbReference type="ARBA" id="ARBA00004370"/>
    </source>
</evidence>
<evidence type="ECO:0000256" key="6">
    <source>
        <dbReference type="SAM" id="Phobius"/>
    </source>
</evidence>
<organism evidence="7 8">
    <name type="scientific">Bugula neritina</name>
    <name type="common">Brown bryozoan</name>
    <name type="synonym">Sertularia neritina</name>
    <dbReference type="NCBI Taxonomy" id="10212"/>
    <lineage>
        <taxon>Eukaryota</taxon>
        <taxon>Metazoa</taxon>
        <taxon>Spiralia</taxon>
        <taxon>Lophotrochozoa</taxon>
        <taxon>Bryozoa</taxon>
        <taxon>Gymnolaemata</taxon>
        <taxon>Cheilostomatida</taxon>
        <taxon>Flustrina</taxon>
        <taxon>Buguloidea</taxon>
        <taxon>Bugulidae</taxon>
        <taxon>Bugula</taxon>
    </lineage>
</organism>
<evidence type="ECO:0000313" key="8">
    <source>
        <dbReference type="Proteomes" id="UP000593567"/>
    </source>
</evidence>
<dbReference type="Proteomes" id="UP000593567">
    <property type="component" value="Unassembled WGS sequence"/>
</dbReference>
<gene>
    <name evidence="7" type="ORF">EB796_001474</name>
</gene>
<dbReference type="InterPro" id="IPR014472">
    <property type="entry name" value="CHOPT"/>
</dbReference>
<accession>A0A7J7KPY9</accession>